<evidence type="ECO:0000313" key="1">
    <source>
        <dbReference type="EMBL" id="KAF3516357.1"/>
    </source>
</evidence>
<sequence>MQPLFFPVATVYFLAVDAHPRLRRSPLLPPSSGIFLVCSVLNKEDETAQLRDSFLATCAADLGGATCGSWWFTGGSCAFLGCEDCPDSGEAARAHMVNAMCLLQWRWISELQSQFLDFRLILRSVQFFSGRSESRRSSSGEPVWNRGGNPGFSDYFFFCGIRFLWLLLSEDGGWRQLSTCP</sequence>
<keyword evidence="2" id="KW-1185">Reference proteome</keyword>
<gene>
    <name evidence="1" type="ORF">DY000_02060270</name>
</gene>
<organism evidence="1 2">
    <name type="scientific">Brassica cretica</name>
    <name type="common">Mustard</name>
    <dbReference type="NCBI Taxonomy" id="69181"/>
    <lineage>
        <taxon>Eukaryota</taxon>
        <taxon>Viridiplantae</taxon>
        <taxon>Streptophyta</taxon>
        <taxon>Embryophyta</taxon>
        <taxon>Tracheophyta</taxon>
        <taxon>Spermatophyta</taxon>
        <taxon>Magnoliopsida</taxon>
        <taxon>eudicotyledons</taxon>
        <taxon>Gunneridae</taxon>
        <taxon>Pentapetalae</taxon>
        <taxon>rosids</taxon>
        <taxon>malvids</taxon>
        <taxon>Brassicales</taxon>
        <taxon>Brassicaceae</taxon>
        <taxon>Brassiceae</taxon>
        <taxon>Brassica</taxon>
    </lineage>
</organism>
<comment type="caution">
    <text evidence="1">The sequence shown here is derived from an EMBL/GenBank/DDBJ whole genome shotgun (WGS) entry which is preliminary data.</text>
</comment>
<accession>A0ABQ7AQB9</accession>
<evidence type="ECO:0000313" key="2">
    <source>
        <dbReference type="Proteomes" id="UP000266723"/>
    </source>
</evidence>
<reference evidence="1 2" key="1">
    <citation type="journal article" date="2020" name="BMC Genomics">
        <title>Intraspecific diversification of the crop wild relative Brassica cretica Lam. using demographic model selection.</title>
        <authorList>
            <person name="Kioukis A."/>
            <person name="Michalopoulou V.A."/>
            <person name="Briers L."/>
            <person name="Pirintsos S."/>
            <person name="Studholme D.J."/>
            <person name="Pavlidis P."/>
            <person name="Sarris P.F."/>
        </authorList>
    </citation>
    <scope>NUCLEOTIDE SEQUENCE [LARGE SCALE GENOMIC DNA]</scope>
    <source>
        <strain evidence="2">cv. PFS-1207/04</strain>
    </source>
</reference>
<proteinExistence type="predicted"/>
<dbReference type="Proteomes" id="UP000266723">
    <property type="component" value="Unassembled WGS sequence"/>
</dbReference>
<name>A0ABQ7AQB9_BRACR</name>
<protein>
    <submittedName>
        <fullName evidence="1">Uncharacterized protein</fullName>
    </submittedName>
</protein>
<dbReference type="EMBL" id="QGKV02001556">
    <property type="protein sequence ID" value="KAF3516357.1"/>
    <property type="molecule type" value="Genomic_DNA"/>
</dbReference>